<dbReference type="GO" id="GO:0071555">
    <property type="term" value="P:cell wall organization"/>
    <property type="evidence" value="ECO:0007669"/>
    <property type="project" value="UniProtKB-KW"/>
</dbReference>
<comment type="subcellular location">
    <subcellularLocation>
        <location evidence="10">Cell membrane</location>
        <topology evidence="10">Peripheral membrane protein</topology>
        <orientation evidence="10">Cytoplasmic side</orientation>
    </subcellularLocation>
</comment>
<keyword evidence="2 10" id="KW-0132">Cell division</keyword>
<dbReference type="GO" id="GO:0005886">
    <property type="term" value="C:plasma membrane"/>
    <property type="evidence" value="ECO:0007669"/>
    <property type="project" value="UniProtKB-SubCell"/>
</dbReference>
<keyword evidence="4 10" id="KW-0808">Transferase</keyword>
<feature type="binding site" evidence="10">
    <location>
        <position position="295"/>
    </location>
    <ligand>
        <name>UDP-N-acetyl-alpha-D-glucosamine</name>
        <dbReference type="ChEBI" id="CHEBI:57705"/>
    </ligand>
</feature>
<dbReference type="PANTHER" id="PTHR21015">
    <property type="entry name" value="UDP-N-ACETYLGLUCOSAMINE--N-ACETYLMURAMYL-(PENTAPEPTIDE) PYROPHOSPHORYL-UNDECAPRENOL N-ACETYLGLUCOSAMINE TRANSFERASE 1"/>
    <property type="match status" value="1"/>
</dbReference>
<comment type="similarity">
    <text evidence="10">Belongs to the glycosyltransferase 28 family. MurG subfamily.</text>
</comment>
<accession>A0A5R9JGT6</accession>
<evidence type="ECO:0000259" key="12">
    <source>
        <dbReference type="Pfam" id="PF04101"/>
    </source>
</evidence>
<evidence type="ECO:0000256" key="1">
    <source>
        <dbReference type="ARBA" id="ARBA00022475"/>
    </source>
</evidence>
<keyword evidence="6 10" id="KW-0573">Peptidoglycan synthesis</keyword>
<keyword evidence="9 10" id="KW-0961">Cell wall biogenesis/degradation</keyword>
<keyword evidence="14" id="KW-1185">Reference proteome</keyword>
<dbReference type="InterPro" id="IPR007235">
    <property type="entry name" value="Glyco_trans_28_C"/>
</dbReference>
<evidence type="ECO:0000256" key="7">
    <source>
        <dbReference type="ARBA" id="ARBA00023136"/>
    </source>
</evidence>
<gene>
    <name evidence="10" type="primary">murG</name>
    <name evidence="13" type="ORF">FE263_09030</name>
</gene>
<evidence type="ECO:0000256" key="10">
    <source>
        <dbReference type="HAMAP-Rule" id="MF_00033"/>
    </source>
</evidence>
<comment type="caution">
    <text evidence="13">The sequence shown here is derived from an EMBL/GenBank/DDBJ whole genome shotgun (WGS) entry which is preliminary data.</text>
</comment>
<dbReference type="GO" id="GO:0050511">
    <property type="term" value="F:undecaprenyldiphospho-muramoylpentapeptide beta-N-acetylglucosaminyltransferase activity"/>
    <property type="evidence" value="ECO:0007669"/>
    <property type="project" value="UniProtKB-UniRule"/>
</dbReference>
<dbReference type="InterPro" id="IPR006009">
    <property type="entry name" value="GlcNAc_MurG"/>
</dbReference>
<proteinExistence type="inferred from homology"/>
<dbReference type="HAMAP" id="MF_00033">
    <property type="entry name" value="MurG"/>
    <property type="match status" value="1"/>
</dbReference>
<evidence type="ECO:0000256" key="3">
    <source>
        <dbReference type="ARBA" id="ARBA00022676"/>
    </source>
</evidence>
<dbReference type="EC" id="2.4.1.227" evidence="10"/>
<dbReference type="RefSeq" id="WP_138325588.1">
    <property type="nucleotide sequence ID" value="NZ_VCDI01000002.1"/>
</dbReference>
<keyword evidence="3 10" id="KW-0328">Glycosyltransferase</keyword>
<dbReference type="PANTHER" id="PTHR21015:SF22">
    <property type="entry name" value="GLYCOSYLTRANSFERASE"/>
    <property type="match status" value="1"/>
</dbReference>
<comment type="pathway">
    <text evidence="10">Cell wall biogenesis; peptidoglycan biosynthesis.</text>
</comment>
<dbReference type="InterPro" id="IPR004276">
    <property type="entry name" value="GlycoTrans_28_N"/>
</dbReference>
<keyword evidence="1 10" id="KW-1003">Cell membrane</keyword>
<feature type="domain" description="Glycosyl transferase family 28 C-terminal" evidence="12">
    <location>
        <begin position="188"/>
        <end position="352"/>
    </location>
</feature>
<comment type="caution">
    <text evidence="10">Lacks conserved residue(s) required for the propagation of feature annotation.</text>
</comment>
<dbReference type="Pfam" id="PF03033">
    <property type="entry name" value="Glyco_transf_28"/>
    <property type="match status" value="1"/>
</dbReference>
<keyword evidence="8 10" id="KW-0131">Cell cycle</keyword>
<comment type="catalytic activity">
    <reaction evidence="10">
        <text>di-trans,octa-cis-undecaprenyl diphospho-N-acetyl-alpha-D-muramoyl-L-alanyl-D-glutamyl-meso-2,6-diaminopimeloyl-D-alanyl-D-alanine + UDP-N-acetyl-alpha-D-glucosamine = di-trans,octa-cis-undecaprenyl diphospho-[N-acetyl-alpha-D-glucosaminyl-(1-&gt;4)]-N-acetyl-alpha-D-muramoyl-L-alanyl-D-glutamyl-meso-2,6-diaminopimeloyl-D-alanyl-D-alanine + UDP + H(+)</text>
        <dbReference type="Rhea" id="RHEA:31227"/>
        <dbReference type="ChEBI" id="CHEBI:15378"/>
        <dbReference type="ChEBI" id="CHEBI:57705"/>
        <dbReference type="ChEBI" id="CHEBI:58223"/>
        <dbReference type="ChEBI" id="CHEBI:61387"/>
        <dbReference type="ChEBI" id="CHEBI:61388"/>
        <dbReference type="EC" id="2.4.1.227"/>
    </reaction>
</comment>
<keyword evidence="5 10" id="KW-0133">Cell shape</keyword>
<feature type="binding site" evidence="10">
    <location>
        <position position="127"/>
    </location>
    <ligand>
        <name>UDP-N-acetyl-alpha-D-glucosamine</name>
        <dbReference type="ChEBI" id="CHEBI:57705"/>
    </ligand>
</feature>
<dbReference type="GO" id="GO:0051301">
    <property type="term" value="P:cell division"/>
    <property type="evidence" value="ECO:0007669"/>
    <property type="project" value="UniProtKB-KW"/>
</dbReference>
<evidence type="ECO:0000256" key="2">
    <source>
        <dbReference type="ARBA" id="ARBA00022618"/>
    </source>
</evidence>
<evidence type="ECO:0000313" key="13">
    <source>
        <dbReference type="EMBL" id="TLU73508.1"/>
    </source>
</evidence>
<protein>
    <recommendedName>
        <fullName evidence="10">UDP-N-acetylglucosamine--N-acetylmuramyl-(pentapeptide) pyrophosphoryl-undecaprenol N-acetylglucosamine transferase</fullName>
        <ecNumber evidence="10">2.4.1.227</ecNumber>
    </recommendedName>
    <alternativeName>
        <fullName evidence="10">Undecaprenyl-PP-MurNAc-pentapeptide-UDPGlcNAc GlcNAc transferase</fullName>
    </alternativeName>
</protein>
<dbReference type="AlphaFoldDB" id="A0A5R9JGT6"/>
<evidence type="ECO:0000313" key="14">
    <source>
        <dbReference type="Proteomes" id="UP000305654"/>
    </source>
</evidence>
<dbReference type="SUPFAM" id="SSF53756">
    <property type="entry name" value="UDP-Glycosyltransferase/glycogen phosphorylase"/>
    <property type="match status" value="1"/>
</dbReference>
<name>A0A5R9JGT6_9PROT</name>
<dbReference type="Proteomes" id="UP000305654">
    <property type="component" value="Unassembled WGS sequence"/>
</dbReference>
<feature type="binding site" evidence="10">
    <location>
        <position position="194"/>
    </location>
    <ligand>
        <name>UDP-N-acetyl-alpha-D-glucosamine</name>
        <dbReference type="ChEBI" id="CHEBI:57705"/>
    </ligand>
</feature>
<dbReference type="EMBL" id="VCDI01000002">
    <property type="protein sequence ID" value="TLU73508.1"/>
    <property type="molecule type" value="Genomic_DNA"/>
</dbReference>
<comment type="function">
    <text evidence="10">Cell wall formation. Catalyzes the transfer of a GlcNAc subunit on undecaprenyl-pyrophosphoryl-MurNAc-pentapeptide (lipid intermediate I) to form undecaprenyl-pyrophosphoryl-MurNAc-(pentapeptide)GlcNAc (lipid intermediate II).</text>
</comment>
<evidence type="ECO:0000256" key="4">
    <source>
        <dbReference type="ARBA" id="ARBA00022679"/>
    </source>
</evidence>
<dbReference type="Pfam" id="PF04101">
    <property type="entry name" value="Glyco_tran_28_C"/>
    <property type="match status" value="1"/>
</dbReference>
<sequence length="380" mass="39210">MTGAIVIAAGGTGGHFFPAEALGAELLSRGHRLVLMTDRRGGQRETGVFARGPQHVLPGAGIAGRGIAARARNLAAIGTGVLEARRLLSRIDAAAVVGFGGYPSVPPLVAARSLGRRRPAVVLHEGNAVLGLANAQLARFADAVATSYPDTARLPMGAEVTVTGMPVRPDIAALAGRPYEAPGEIINLLIWGGSLGAKVFSDIMPDVLQRFEPGLRARLRITQQARAEDVERVRAAYAQAGIPAEVAPFLYDIPRRLAEAHLVIGRAGGSSVAEITVAGRPALLVPLPIAASDEQTANATALVAAGGGWLVTQPHFNSVGLSALLPTLLTDPLALPSAAAASARLGRPDAARLLADLVESRLRRKATSAIPPSSAPETRA</sequence>
<organism evidence="13 14">
    <name type="scientific">Lichenicoccus roseus</name>
    <dbReference type="NCBI Taxonomy" id="2683649"/>
    <lineage>
        <taxon>Bacteria</taxon>
        <taxon>Pseudomonadati</taxon>
        <taxon>Pseudomonadota</taxon>
        <taxon>Alphaproteobacteria</taxon>
        <taxon>Acetobacterales</taxon>
        <taxon>Acetobacteraceae</taxon>
        <taxon>Lichenicoccus</taxon>
    </lineage>
</organism>
<dbReference type="OrthoDB" id="9808936at2"/>
<evidence type="ECO:0000256" key="5">
    <source>
        <dbReference type="ARBA" id="ARBA00022960"/>
    </source>
</evidence>
<dbReference type="CDD" id="cd03785">
    <property type="entry name" value="GT28_MurG"/>
    <property type="match status" value="1"/>
</dbReference>
<feature type="binding site" evidence="10">
    <location>
        <position position="168"/>
    </location>
    <ligand>
        <name>UDP-N-acetyl-alpha-D-glucosamine</name>
        <dbReference type="ChEBI" id="CHEBI:57705"/>
    </ligand>
</feature>
<evidence type="ECO:0000256" key="8">
    <source>
        <dbReference type="ARBA" id="ARBA00023306"/>
    </source>
</evidence>
<feature type="binding site" evidence="10">
    <location>
        <begin position="12"/>
        <end position="14"/>
    </location>
    <ligand>
        <name>UDP-N-acetyl-alpha-D-glucosamine</name>
        <dbReference type="ChEBI" id="CHEBI:57705"/>
    </ligand>
</feature>
<evidence type="ECO:0000256" key="6">
    <source>
        <dbReference type="ARBA" id="ARBA00022984"/>
    </source>
</evidence>
<keyword evidence="7 10" id="KW-0472">Membrane</keyword>
<evidence type="ECO:0000256" key="9">
    <source>
        <dbReference type="ARBA" id="ARBA00023316"/>
    </source>
</evidence>
<dbReference type="Gene3D" id="3.40.50.2000">
    <property type="entry name" value="Glycogen Phosphorylase B"/>
    <property type="match status" value="2"/>
</dbReference>
<dbReference type="GO" id="GO:0005975">
    <property type="term" value="P:carbohydrate metabolic process"/>
    <property type="evidence" value="ECO:0007669"/>
    <property type="project" value="InterPro"/>
</dbReference>
<dbReference type="GO" id="GO:0008360">
    <property type="term" value="P:regulation of cell shape"/>
    <property type="evidence" value="ECO:0007669"/>
    <property type="project" value="UniProtKB-KW"/>
</dbReference>
<dbReference type="GO" id="GO:0051991">
    <property type="term" value="F:UDP-N-acetyl-D-glucosamine:N-acetylmuramoyl-L-alanyl-D-glutamyl-meso-2,6-diaminopimelyl-D-alanyl-D-alanine-diphosphoundecaprenol 4-beta-N-acetylglucosaminlytransferase activity"/>
    <property type="evidence" value="ECO:0007669"/>
    <property type="project" value="RHEA"/>
</dbReference>
<dbReference type="GO" id="GO:0009252">
    <property type="term" value="P:peptidoglycan biosynthetic process"/>
    <property type="evidence" value="ECO:0007669"/>
    <property type="project" value="UniProtKB-UniRule"/>
</dbReference>
<evidence type="ECO:0000259" key="11">
    <source>
        <dbReference type="Pfam" id="PF03033"/>
    </source>
</evidence>
<feature type="domain" description="Glycosyltransferase family 28 N-terminal" evidence="11">
    <location>
        <begin position="5"/>
        <end position="145"/>
    </location>
</feature>
<dbReference type="UniPathway" id="UPA00219"/>
<reference evidence="13 14" key="1">
    <citation type="submission" date="2019-05" db="EMBL/GenBank/DDBJ databases">
        <authorList>
            <person name="Pankratov T."/>
            <person name="Grouzdev D."/>
        </authorList>
    </citation>
    <scope>NUCLEOTIDE SEQUENCE [LARGE SCALE GENOMIC DNA]</scope>
    <source>
        <strain evidence="13 14">KEBCLARHB70R</strain>
    </source>
</reference>